<evidence type="ECO:0000313" key="2">
    <source>
        <dbReference type="EMBL" id="SMG34534.1"/>
    </source>
</evidence>
<gene>
    <name evidence="2" type="ORF">SAMN05660862_2394</name>
</gene>
<sequence length="380" mass="43506">MSRFYLILLYITGFSFLSTAATDKTWQDCEQITKIALDKIGPMVTKNDYAALEPTLATIEGVCGQNEFTQRLRILRALIERQHTEKLIQDYLDKKYHDVLVMRWDYSVETKYAQIYRENKADFNYVPLNHPIDSLVRLKARALLQSTAFSLRDSEKQIAFLFADDIDSFYQSYEKQTATPQPSAIQKIRTNYTDRDRSGFSIYAGVETPLTGSNPVFKSNPVFGFMFSSKISSAVLYELGIRVRINSNDRNFDYLLYGNTEDVNSSASYSFGGTLGYKVFDNYKFILYPKVGLYWESTGTGLSEDTGGDYWGDENYGSNIKYNNVNTMRSSVGFAAMHHLGGKKYIGLEAAYNYVPYNWDNNLLTSIQPNYGSLQVFFRF</sequence>
<protein>
    <recommendedName>
        <fullName evidence="4">Outer membrane protein beta-barrel domain-containing protein</fullName>
    </recommendedName>
</protein>
<name>A0A1X7K1W4_9SPHI</name>
<evidence type="ECO:0008006" key="4">
    <source>
        <dbReference type="Google" id="ProtNLM"/>
    </source>
</evidence>
<organism evidence="2 3">
    <name type="scientific">Sphingobacterium psychroaquaticum</name>
    <dbReference type="NCBI Taxonomy" id="561061"/>
    <lineage>
        <taxon>Bacteria</taxon>
        <taxon>Pseudomonadati</taxon>
        <taxon>Bacteroidota</taxon>
        <taxon>Sphingobacteriia</taxon>
        <taxon>Sphingobacteriales</taxon>
        <taxon>Sphingobacteriaceae</taxon>
        <taxon>Sphingobacterium</taxon>
    </lineage>
</organism>
<dbReference type="AlphaFoldDB" id="A0A1X7K1W4"/>
<evidence type="ECO:0000313" key="3">
    <source>
        <dbReference type="Proteomes" id="UP000192980"/>
    </source>
</evidence>
<dbReference type="Proteomes" id="UP000192980">
    <property type="component" value="Unassembled WGS sequence"/>
</dbReference>
<accession>A0A1X7K1W4</accession>
<reference evidence="2 3" key="1">
    <citation type="submission" date="2017-04" db="EMBL/GenBank/DDBJ databases">
        <authorList>
            <person name="Afonso C.L."/>
            <person name="Miller P.J."/>
            <person name="Scott M.A."/>
            <person name="Spackman E."/>
            <person name="Goraichik I."/>
            <person name="Dimitrov K.M."/>
            <person name="Suarez D.L."/>
            <person name="Swayne D.E."/>
        </authorList>
    </citation>
    <scope>NUCLEOTIDE SEQUENCE [LARGE SCALE GENOMIC DNA]</scope>
    <source>
        <strain evidence="2 3">DSM 22418</strain>
    </source>
</reference>
<proteinExistence type="predicted"/>
<dbReference type="OrthoDB" id="697157at2"/>
<dbReference type="RefSeq" id="WP_085473139.1">
    <property type="nucleotide sequence ID" value="NZ_FXAU01000004.1"/>
</dbReference>
<keyword evidence="3" id="KW-1185">Reference proteome</keyword>
<keyword evidence="1" id="KW-0732">Signal</keyword>
<evidence type="ECO:0000256" key="1">
    <source>
        <dbReference type="SAM" id="SignalP"/>
    </source>
</evidence>
<feature type="chain" id="PRO_5012846847" description="Outer membrane protein beta-barrel domain-containing protein" evidence="1">
    <location>
        <begin position="21"/>
        <end position="380"/>
    </location>
</feature>
<dbReference type="EMBL" id="FXAU01000004">
    <property type="protein sequence ID" value="SMG34534.1"/>
    <property type="molecule type" value="Genomic_DNA"/>
</dbReference>
<feature type="signal peptide" evidence="1">
    <location>
        <begin position="1"/>
        <end position="20"/>
    </location>
</feature>